<dbReference type="EMBL" id="BAABEZ010000024">
    <property type="protein sequence ID" value="GAA4459112.1"/>
    <property type="molecule type" value="Genomic_DNA"/>
</dbReference>
<keyword evidence="4" id="KW-1185">Reference proteome</keyword>
<evidence type="ECO:0000256" key="1">
    <source>
        <dbReference type="ARBA" id="ARBA00006817"/>
    </source>
</evidence>
<evidence type="ECO:0000259" key="2">
    <source>
        <dbReference type="Pfam" id="PF08327"/>
    </source>
</evidence>
<dbReference type="InterPro" id="IPR023393">
    <property type="entry name" value="START-like_dom_sf"/>
</dbReference>
<dbReference type="Pfam" id="PF08327">
    <property type="entry name" value="AHSA1"/>
    <property type="match status" value="1"/>
</dbReference>
<organism evidence="3 4">
    <name type="scientific">Rurimicrobium arvi</name>
    <dbReference type="NCBI Taxonomy" id="2049916"/>
    <lineage>
        <taxon>Bacteria</taxon>
        <taxon>Pseudomonadati</taxon>
        <taxon>Bacteroidota</taxon>
        <taxon>Chitinophagia</taxon>
        <taxon>Chitinophagales</taxon>
        <taxon>Chitinophagaceae</taxon>
        <taxon>Rurimicrobium</taxon>
    </lineage>
</organism>
<dbReference type="SUPFAM" id="SSF55961">
    <property type="entry name" value="Bet v1-like"/>
    <property type="match status" value="1"/>
</dbReference>
<reference evidence="4" key="1">
    <citation type="journal article" date="2019" name="Int. J. Syst. Evol. Microbiol.">
        <title>The Global Catalogue of Microorganisms (GCM) 10K type strain sequencing project: providing services to taxonomists for standard genome sequencing and annotation.</title>
        <authorList>
            <consortium name="The Broad Institute Genomics Platform"/>
            <consortium name="The Broad Institute Genome Sequencing Center for Infectious Disease"/>
            <person name="Wu L."/>
            <person name="Ma J."/>
        </authorList>
    </citation>
    <scope>NUCLEOTIDE SEQUENCE [LARGE SCALE GENOMIC DNA]</scope>
    <source>
        <strain evidence="4">JCM 31921</strain>
    </source>
</reference>
<comment type="similarity">
    <text evidence="1">Belongs to the AHA1 family.</text>
</comment>
<feature type="domain" description="Activator of Hsp90 ATPase homologue 1/2-like C-terminal" evidence="2">
    <location>
        <begin position="15"/>
        <end position="133"/>
    </location>
</feature>
<evidence type="ECO:0000313" key="4">
    <source>
        <dbReference type="Proteomes" id="UP001501410"/>
    </source>
</evidence>
<accession>A0ABP8N095</accession>
<gene>
    <name evidence="3" type="ORF">GCM10023092_28450</name>
</gene>
<dbReference type="RefSeq" id="WP_344828649.1">
    <property type="nucleotide sequence ID" value="NZ_BAABEZ010000024.1"/>
</dbReference>
<proteinExistence type="inferred from homology"/>
<dbReference type="InterPro" id="IPR013538">
    <property type="entry name" value="ASHA1/2-like_C"/>
</dbReference>
<dbReference type="Proteomes" id="UP001501410">
    <property type="component" value="Unassembled WGS sequence"/>
</dbReference>
<comment type="caution">
    <text evidence="3">The sequence shown here is derived from an EMBL/GenBank/DDBJ whole genome shotgun (WGS) entry which is preliminary data.</text>
</comment>
<protein>
    <recommendedName>
        <fullName evidence="2">Activator of Hsp90 ATPase homologue 1/2-like C-terminal domain-containing protein</fullName>
    </recommendedName>
</protein>
<dbReference type="Gene3D" id="3.30.530.20">
    <property type="match status" value="1"/>
</dbReference>
<name>A0ABP8N095_9BACT</name>
<sequence length="147" mass="16622">MSMTHFTTTITVDQSPQEVFDAINNVRGWWQGTIEGDTIKQGDEFDYRMKDLHYSRQRVLESVPGERLVWLVTDSKLPSFDNDNEWTGTKIIFEITEEAGQTQLRFTHEGLTPSFACYGACSGAWGALVRESLYSLISTGKGRNVFG</sequence>
<dbReference type="CDD" id="cd07814">
    <property type="entry name" value="SRPBCC_CalC_Aha1-like"/>
    <property type="match status" value="1"/>
</dbReference>
<evidence type="ECO:0000313" key="3">
    <source>
        <dbReference type="EMBL" id="GAA4459112.1"/>
    </source>
</evidence>